<sequence>MHPIPDLTPLLKQLRLSGILDSLEARNREAIDRKLAFTEFLSL</sequence>
<dbReference type="Proteomes" id="UP000054925">
    <property type="component" value="Unassembled WGS sequence"/>
</dbReference>
<dbReference type="EMBL" id="FCOL02000204">
    <property type="protein sequence ID" value="SAL85927.1"/>
    <property type="molecule type" value="Genomic_DNA"/>
</dbReference>
<organism evidence="1 2">
    <name type="scientific">Caballeronia terrestris</name>
    <dbReference type="NCBI Taxonomy" id="1226301"/>
    <lineage>
        <taxon>Bacteria</taxon>
        <taxon>Pseudomonadati</taxon>
        <taxon>Pseudomonadota</taxon>
        <taxon>Betaproteobacteria</taxon>
        <taxon>Burkholderiales</taxon>
        <taxon>Burkholderiaceae</taxon>
        <taxon>Caballeronia</taxon>
    </lineage>
</organism>
<dbReference type="AlphaFoldDB" id="A0A158KXW6"/>
<gene>
    <name evidence="1" type="ORF">AWB67_07071</name>
</gene>
<evidence type="ECO:0000313" key="2">
    <source>
        <dbReference type="Proteomes" id="UP000054925"/>
    </source>
</evidence>
<proteinExistence type="predicted"/>
<reference evidence="1" key="1">
    <citation type="submission" date="2016-01" db="EMBL/GenBank/DDBJ databases">
        <authorList>
            <person name="Peeters C."/>
        </authorList>
    </citation>
    <scope>NUCLEOTIDE SEQUENCE [LARGE SCALE GENOMIC DNA]</scope>
    <source>
        <strain evidence="1">LMG 22937</strain>
    </source>
</reference>
<accession>A0A158KXW6</accession>
<evidence type="ECO:0000313" key="1">
    <source>
        <dbReference type="EMBL" id="SAL85927.1"/>
    </source>
</evidence>
<comment type="caution">
    <text evidence="1">The sequence shown here is derived from an EMBL/GenBank/DDBJ whole genome shotgun (WGS) entry which is preliminary data.</text>
</comment>
<keyword evidence="2" id="KW-1185">Reference proteome</keyword>
<protein>
    <submittedName>
        <fullName evidence="1">IstB ATP binding domain-containing protein</fullName>
    </submittedName>
</protein>
<name>A0A158KXW6_9BURK</name>